<reference evidence="4" key="1">
    <citation type="journal article" date="2019" name="Int. J. Syst. Evol. Microbiol.">
        <title>The Global Catalogue of Microorganisms (GCM) 10K type strain sequencing project: providing services to taxonomists for standard genome sequencing and annotation.</title>
        <authorList>
            <consortium name="The Broad Institute Genomics Platform"/>
            <consortium name="The Broad Institute Genome Sequencing Center for Infectious Disease"/>
            <person name="Wu L."/>
            <person name="Ma J."/>
        </authorList>
    </citation>
    <scope>NUCLEOTIDE SEQUENCE [LARGE SCALE GENOMIC DNA]</scope>
    <source>
        <strain evidence="4">JCM 18302</strain>
    </source>
</reference>
<evidence type="ECO:0000256" key="1">
    <source>
        <dbReference type="SAM" id="MobiDB-lite"/>
    </source>
</evidence>
<accession>A0ABP9NHH5</accession>
<comment type="caution">
    <text evidence="3">The sequence shown here is derived from an EMBL/GenBank/DDBJ whole genome shotgun (WGS) entry which is preliminary data.</text>
</comment>
<name>A0ABP9NHH5_9PSEU</name>
<feature type="domain" description="Bacterial transcriptional activator" evidence="2">
    <location>
        <begin position="24"/>
        <end position="70"/>
    </location>
</feature>
<evidence type="ECO:0000259" key="2">
    <source>
        <dbReference type="Pfam" id="PF03704"/>
    </source>
</evidence>
<protein>
    <recommendedName>
        <fullName evidence="2">Bacterial transcriptional activator domain-containing protein</fullName>
    </recommendedName>
</protein>
<evidence type="ECO:0000313" key="4">
    <source>
        <dbReference type="Proteomes" id="UP001500804"/>
    </source>
</evidence>
<dbReference type="InterPro" id="IPR011990">
    <property type="entry name" value="TPR-like_helical_dom_sf"/>
</dbReference>
<dbReference type="Proteomes" id="UP001500804">
    <property type="component" value="Unassembled WGS sequence"/>
</dbReference>
<feature type="compositionally biased region" description="Basic and acidic residues" evidence="1">
    <location>
        <begin position="99"/>
        <end position="109"/>
    </location>
</feature>
<dbReference type="RefSeq" id="WP_425570469.1">
    <property type="nucleotide sequence ID" value="NZ_BAABJO010000004.1"/>
</dbReference>
<dbReference type="Pfam" id="PF03704">
    <property type="entry name" value="BTAD"/>
    <property type="match status" value="1"/>
</dbReference>
<dbReference type="SUPFAM" id="SSF48452">
    <property type="entry name" value="TPR-like"/>
    <property type="match status" value="1"/>
</dbReference>
<gene>
    <name evidence="3" type="ORF">GCM10023320_14130</name>
</gene>
<dbReference type="Gene3D" id="1.25.40.10">
    <property type="entry name" value="Tetratricopeptide repeat domain"/>
    <property type="match status" value="1"/>
</dbReference>
<evidence type="ECO:0000313" key="3">
    <source>
        <dbReference type="EMBL" id="GAA5115362.1"/>
    </source>
</evidence>
<proteinExistence type="predicted"/>
<keyword evidence="4" id="KW-1185">Reference proteome</keyword>
<dbReference type="InterPro" id="IPR005158">
    <property type="entry name" value="BTAD"/>
</dbReference>
<feature type="region of interest" description="Disordered" evidence="1">
    <location>
        <begin position="69"/>
        <end position="109"/>
    </location>
</feature>
<organism evidence="3 4">
    <name type="scientific">Pseudonocardia adelaidensis</name>
    <dbReference type="NCBI Taxonomy" id="648754"/>
    <lineage>
        <taxon>Bacteria</taxon>
        <taxon>Bacillati</taxon>
        <taxon>Actinomycetota</taxon>
        <taxon>Actinomycetes</taxon>
        <taxon>Pseudonocardiales</taxon>
        <taxon>Pseudonocardiaceae</taxon>
        <taxon>Pseudonocardia</taxon>
    </lineage>
</organism>
<dbReference type="EMBL" id="BAABJO010000004">
    <property type="protein sequence ID" value="GAA5115362.1"/>
    <property type="molecule type" value="Genomic_DNA"/>
</dbReference>
<sequence length="109" mass="11884">MRCSWCCGTRPTRDATRGQASPVAYGLLMRALAERGDHAAAVVVYDQLRRVLRDDLGVSPSPASQHLLGRLLRRGPHDKVSPTFLSVPGKDDEEPAGIDGRRSHEPGEL</sequence>